<dbReference type="Pfam" id="PF01590">
    <property type="entry name" value="GAF"/>
    <property type="match status" value="1"/>
</dbReference>
<keyword evidence="7" id="KW-0808">Transferase</keyword>
<keyword evidence="6" id="KW-0597">Phosphoprotein</keyword>
<dbReference type="Gene3D" id="3.30.565.10">
    <property type="entry name" value="Histidine kinase-like ATPase, C-terminal domain"/>
    <property type="match status" value="1"/>
</dbReference>
<comment type="similarity">
    <text evidence="3">In the N-terminal section; belongs to the phytochrome family.</text>
</comment>
<dbReference type="InterPro" id="IPR016132">
    <property type="entry name" value="Phyto_chromo_attachment"/>
</dbReference>
<evidence type="ECO:0000256" key="3">
    <source>
        <dbReference type="ARBA" id="ARBA00006402"/>
    </source>
</evidence>
<keyword evidence="8" id="KW-0547">Nucleotide-binding</keyword>
<dbReference type="InterPro" id="IPR005467">
    <property type="entry name" value="His_kinase_dom"/>
</dbReference>
<feature type="domain" description="Phytochrome chromophore attachment site" evidence="14">
    <location>
        <begin position="204"/>
        <end position="413"/>
    </location>
</feature>
<evidence type="ECO:0000259" key="15">
    <source>
        <dbReference type="PROSITE" id="PS50109"/>
    </source>
</evidence>
<dbReference type="InterPro" id="IPR004358">
    <property type="entry name" value="Sig_transdc_His_kin-like_C"/>
</dbReference>
<dbReference type="AlphaFoldDB" id="A0A8J7DAC7"/>
<evidence type="ECO:0000256" key="2">
    <source>
        <dbReference type="ARBA" id="ARBA00004236"/>
    </source>
</evidence>
<evidence type="ECO:0000256" key="5">
    <source>
        <dbReference type="ARBA" id="ARBA00022475"/>
    </source>
</evidence>
<dbReference type="SUPFAM" id="SSF55781">
    <property type="entry name" value="GAF domain-like"/>
    <property type="match status" value="1"/>
</dbReference>
<accession>A0A8J7DAC7</accession>
<dbReference type="CDD" id="cd16922">
    <property type="entry name" value="HATPase_EvgS-ArcB-TorS-like"/>
    <property type="match status" value="1"/>
</dbReference>
<evidence type="ECO:0000256" key="6">
    <source>
        <dbReference type="ARBA" id="ARBA00022553"/>
    </source>
</evidence>
<evidence type="ECO:0000256" key="8">
    <source>
        <dbReference type="ARBA" id="ARBA00022741"/>
    </source>
</evidence>
<dbReference type="InterPro" id="IPR003594">
    <property type="entry name" value="HATPase_dom"/>
</dbReference>
<evidence type="ECO:0000313" key="17">
    <source>
        <dbReference type="Proteomes" id="UP000622533"/>
    </source>
</evidence>
<dbReference type="SUPFAM" id="SSF55874">
    <property type="entry name" value="ATPase domain of HSP90 chaperone/DNA topoisomerase II/histidine kinase"/>
    <property type="match status" value="1"/>
</dbReference>
<dbReference type="InterPro" id="IPR036097">
    <property type="entry name" value="HisK_dim/P_sf"/>
</dbReference>
<dbReference type="SUPFAM" id="SSF47384">
    <property type="entry name" value="Homodimeric domain of signal transducing histidine kinase"/>
    <property type="match status" value="1"/>
</dbReference>
<dbReference type="Gene3D" id="3.30.450.40">
    <property type="match status" value="1"/>
</dbReference>
<dbReference type="SMART" id="SM00065">
    <property type="entry name" value="GAF"/>
    <property type="match status" value="1"/>
</dbReference>
<evidence type="ECO:0000259" key="14">
    <source>
        <dbReference type="PROSITE" id="PS50046"/>
    </source>
</evidence>
<dbReference type="SMART" id="SM00388">
    <property type="entry name" value="HisKA"/>
    <property type="match status" value="1"/>
</dbReference>
<dbReference type="EC" id="2.7.13.3" evidence="4"/>
<dbReference type="GO" id="GO:0000155">
    <property type="term" value="F:phosphorelay sensor kinase activity"/>
    <property type="evidence" value="ECO:0007669"/>
    <property type="project" value="InterPro"/>
</dbReference>
<dbReference type="Proteomes" id="UP000622533">
    <property type="component" value="Unassembled WGS sequence"/>
</dbReference>
<evidence type="ECO:0000256" key="10">
    <source>
        <dbReference type="ARBA" id="ARBA00022840"/>
    </source>
</evidence>
<evidence type="ECO:0000256" key="4">
    <source>
        <dbReference type="ARBA" id="ARBA00012438"/>
    </source>
</evidence>
<dbReference type="GO" id="GO:0005524">
    <property type="term" value="F:ATP binding"/>
    <property type="evidence" value="ECO:0007669"/>
    <property type="project" value="UniProtKB-KW"/>
</dbReference>
<dbReference type="InterPro" id="IPR029016">
    <property type="entry name" value="GAF-like_dom_sf"/>
</dbReference>
<gene>
    <name evidence="16" type="ORF">IQ276_12190</name>
</gene>
<dbReference type="InterPro" id="IPR036890">
    <property type="entry name" value="HATPase_C_sf"/>
</dbReference>
<sequence>MLSSPDLSFSRTLPIVVFNQLGELLEQMAQTVGSPALVITEAVLASIRIPVEWERQRFTVVVSEQFSGLLVGNLEVDEGEQLPTQNSYTDGINGVSATLTFNLEAIASFVLELRDLFECNSDTHQNLERYRQVIRPNDPTLQSQFTLLLLEYFLTQPNQEIIPPPSVIGPAVYICQPVEDALKKQISQEQLLNQVTTQIRKSLDLPVIMATAITQVREFLELDRLVIYKFPGSKVKTQEYQFDSIDFYGTALPTTEGILASGIKSEISIRGSQGSDFSTNNDNGRPPLSLSVNSQSLPEEYQKYRGYIVYEARAKDGITSVLNYREKNCFFPTSQCWEKYRQGFTLAVDDIEKTYALEECLLNFLRECQVRAKLAAPIIFEEKLWGLLIAHQCDRPRQWTDSEKKLLSSIAEQLAIAIHQAELMQTLTQEKQTLEERVIERTRALRDALLAAEAASRLRSEFLATISHELLTPLTYVIGMSSTLLRWPLGELSQRQRDYLQTIHDSGEHLLEMINDILDLSQIEAGKTALNISEFSLVSVAQRTVESLQQKATSEQVNLKLDLQIDPKRDRFTADSERLEQVLWNLLTNAIKFTPENGSVTLRLWVEDDTAIFQVEDTGIGIPEEKLPLLFEKFQQLDTPYRRRYEGTGLGLALTKQLVELHRGRIEVESTVSVGSIFTVWIPTQTMKVPNSH</sequence>
<dbReference type="Pfam" id="PF00512">
    <property type="entry name" value="HisKA"/>
    <property type="match status" value="1"/>
</dbReference>
<feature type="compositionally biased region" description="Polar residues" evidence="13">
    <location>
        <begin position="271"/>
        <end position="283"/>
    </location>
</feature>
<reference evidence="16" key="1">
    <citation type="submission" date="2020-10" db="EMBL/GenBank/DDBJ databases">
        <authorList>
            <person name="Castelo-Branco R."/>
            <person name="Eusebio N."/>
            <person name="Adriana R."/>
            <person name="Vieira A."/>
            <person name="Brugerolle De Fraissinette N."/>
            <person name="Rezende De Castro R."/>
            <person name="Schneider M.P."/>
            <person name="Vasconcelos V."/>
            <person name="Leao P.N."/>
        </authorList>
    </citation>
    <scope>NUCLEOTIDE SEQUENCE</scope>
    <source>
        <strain evidence="16">LEGE 12446</strain>
    </source>
</reference>
<dbReference type="FunFam" id="3.30.565.10:FF:000023">
    <property type="entry name" value="PAS domain-containing sensor histidine kinase"/>
    <property type="match status" value="1"/>
</dbReference>
<name>A0A8J7DAC7_DESMC</name>
<dbReference type="SMART" id="SM00387">
    <property type="entry name" value="HATPase_c"/>
    <property type="match status" value="1"/>
</dbReference>
<feature type="region of interest" description="Disordered" evidence="13">
    <location>
        <begin position="271"/>
        <end position="290"/>
    </location>
</feature>
<keyword evidence="17" id="KW-1185">Reference proteome</keyword>
<evidence type="ECO:0000256" key="11">
    <source>
        <dbReference type="ARBA" id="ARBA00023012"/>
    </source>
</evidence>
<evidence type="ECO:0000256" key="12">
    <source>
        <dbReference type="ARBA" id="ARBA00023136"/>
    </source>
</evidence>
<protein>
    <recommendedName>
        <fullName evidence="4">histidine kinase</fullName>
        <ecNumber evidence="4">2.7.13.3</ecNumber>
    </recommendedName>
</protein>
<evidence type="ECO:0000256" key="9">
    <source>
        <dbReference type="ARBA" id="ARBA00022777"/>
    </source>
</evidence>
<evidence type="ECO:0000313" key="16">
    <source>
        <dbReference type="EMBL" id="MBE9023161.1"/>
    </source>
</evidence>
<dbReference type="GO" id="GO:0005886">
    <property type="term" value="C:plasma membrane"/>
    <property type="evidence" value="ECO:0007669"/>
    <property type="project" value="UniProtKB-SubCell"/>
</dbReference>
<comment type="subcellular location">
    <subcellularLocation>
        <location evidence="2">Cell membrane</location>
    </subcellularLocation>
</comment>
<dbReference type="PANTHER" id="PTHR43711:SF26">
    <property type="entry name" value="SENSOR HISTIDINE KINASE RCSC"/>
    <property type="match status" value="1"/>
</dbReference>
<dbReference type="InterPro" id="IPR050736">
    <property type="entry name" value="Sensor_HK_Regulatory"/>
</dbReference>
<dbReference type="InterPro" id="IPR003661">
    <property type="entry name" value="HisK_dim/P_dom"/>
</dbReference>
<keyword evidence="11" id="KW-0902">Two-component regulatory system</keyword>
<dbReference type="Gene3D" id="1.10.287.130">
    <property type="match status" value="1"/>
</dbReference>
<dbReference type="PRINTS" id="PR00344">
    <property type="entry name" value="BCTRLSENSOR"/>
</dbReference>
<keyword evidence="5" id="KW-1003">Cell membrane</keyword>
<comment type="caution">
    <text evidence="16">The sequence shown here is derived from an EMBL/GenBank/DDBJ whole genome shotgun (WGS) entry which is preliminary data.</text>
</comment>
<dbReference type="EMBL" id="JADEXS010000135">
    <property type="protein sequence ID" value="MBE9023161.1"/>
    <property type="molecule type" value="Genomic_DNA"/>
</dbReference>
<dbReference type="RefSeq" id="WP_193916630.1">
    <property type="nucleotide sequence ID" value="NZ_JADEXS020000001.1"/>
</dbReference>
<evidence type="ECO:0000256" key="13">
    <source>
        <dbReference type="SAM" id="MobiDB-lite"/>
    </source>
</evidence>
<dbReference type="PROSITE" id="PS50046">
    <property type="entry name" value="PHYTOCHROME_2"/>
    <property type="match status" value="1"/>
</dbReference>
<organism evidence="16 17">
    <name type="scientific">Desmonostoc muscorum LEGE 12446</name>
    <dbReference type="NCBI Taxonomy" id="1828758"/>
    <lineage>
        <taxon>Bacteria</taxon>
        <taxon>Bacillati</taxon>
        <taxon>Cyanobacteriota</taxon>
        <taxon>Cyanophyceae</taxon>
        <taxon>Nostocales</taxon>
        <taxon>Nostocaceae</taxon>
        <taxon>Desmonostoc</taxon>
    </lineage>
</organism>
<dbReference type="CDD" id="cd00082">
    <property type="entry name" value="HisKA"/>
    <property type="match status" value="1"/>
</dbReference>
<comment type="catalytic activity">
    <reaction evidence="1">
        <text>ATP + protein L-histidine = ADP + protein N-phospho-L-histidine.</text>
        <dbReference type="EC" id="2.7.13.3"/>
    </reaction>
</comment>
<keyword evidence="9 16" id="KW-0418">Kinase</keyword>
<proteinExistence type="inferred from homology"/>
<dbReference type="Pfam" id="PF02518">
    <property type="entry name" value="HATPase_c"/>
    <property type="match status" value="1"/>
</dbReference>
<dbReference type="InterPro" id="IPR003018">
    <property type="entry name" value="GAF"/>
</dbReference>
<dbReference type="PANTHER" id="PTHR43711">
    <property type="entry name" value="TWO-COMPONENT HISTIDINE KINASE"/>
    <property type="match status" value="1"/>
</dbReference>
<dbReference type="PROSITE" id="PS50109">
    <property type="entry name" value="HIS_KIN"/>
    <property type="match status" value="1"/>
</dbReference>
<evidence type="ECO:0000256" key="7">
    <source>
        <dbReference type="ARBA" id="ARBA00022679"/>
    </source>
</evidence>
<evidence type="ECO:0000256" key="1">
    <source>
        <dbReference type="ARBA" id="ARBA00000085"/>
    </source>
</evidence>
<keyword evidence="12" id="KW-0472">Membrane</keyword>
<keyword evidence="10" id="KW-0067">ATP-binding</keyword>
<feature type="domain" description="Histidine kinase" evidence="15">
    <location>
        <begin position="465"/>
        <end position="686"/>
    </location>
</feature>